<evidence type="ECO:0000313" key="10">
    <source>
        <dbReference type="EMBL" id="KTD22408.1"/>
    </source>
</evidence>
<sequence>MITDAWHAWILHKRWVGDTSAHIEFFTLEKGMVRCLQKGARAPKNQSRLQLFTPLWLSVNQRQDFCFVREIEITGKTLDLSGRNLFSAFYANELLHHFLQPFDVQPALFESYVSTINSLQTAQGQFELEAVLRRFEYHLLSACGYAVELTEDAKQNPINALEYYNYIAGDGFYPAANGILGRHILGFAGNRLDDPDVLRVAKKIMRSAIDYFLEGKRLKARELFSAQL</sequence>
<dbReference type="InterPro" id="IPR022572">
    <property type="entry name" value="DNA_rep/recomb_RecO_N"/>
</dbReference>
<evidence type="ECO:0000256" key="2">
    <source>
        <dbReference type="ARBA" id="ARBA00007452"/>
    </source>
</evidence>
<dbReference type="PANTHER" id="PTHR33991">
    <property type="entry name" value="DNA REPAIR PROTEIN RECO"/>
    <property type="match status" value="1"/>
</dbReference>
<dbReference type="PATRIC" id="fig|45068.5.peg.672"/>
<evidence type="ECO:0000256" key="1">
    <source>
        <dbReference type="ARBA" id="ARBA00003065"/>
    </source>
</evidence>
<dbReference type="InterPro" id="IPR042242">
    <property type="entry name" value="RecO_C"/>
</dbReference>
<dbReference type="SUPFAM" id="SSF50249">
    <property type="entry name" value="Nucleic acid-binding proteins"/>
    <property type="match status" value="1"/>
</dbReference>
<comment type="function">
    <text evidence="1 8">Involved in DNA repair and RecF pathway recombination.</text>
</comment>
<dbReference type="RefSeq" id="WP_058528640.1">
    <property type="nucleotide sequence ID" value="NZ_CAAAHZ010000007.1"/>
</dbReference>
<dbReference type="OrthoDB" id="9804792at2"/>
<dbReference type="GO" id="GO:0006310">
    <property type="term" value="P:DNA recombination"/>
    <property type="evidence" value="ECO:0007669"/>
    <property type="project" value="UniProtKB-UniRule"/>
</dbReference>
<evidence type="ECO:0000259" key="9">
    <source>
        <dbReference type="Pfam" id="PF11967"/>
    </source>
</evidence>
<dbReference type="Gene3D" id="1.20.1440.120">
    <property type="entry name" value="Recombination protein O, C-terminal domain"/>
    <property type="match status" value="1"/>
</dbReference>
<dbReference type="GO" id="GO:0006302">
    <property type="term" value="P:double-strand break repair"/>
    <property type="evidence" value="ECO:0007669"/>
    <property type="project" value="TreeGrafter"/>
</dbReference>
<dbReference type="PANTHER" id="PTHR33991:SF1">
    <property type="entry name" value="DNA REPAIR PROTEIN RECO"/>
    <property type="match status" value="1"/>
</dbReference>
<dbReference type="InterPro" id="IPR003717">
    <property type="entry name" value="RecO"/>
</dbReference>
<dbReference type="SUPFAM" id="SSF57863">
    <property type="entry name" value="ArfGap/RecO-like zinc finger"/>
    <property type="match status" value="1"/>
</dbReference>
<dbReference type="STRING" id="45068.Llon_0626"/>
<keyword evidence="5 8" id="KW-0233">DNA recombination</keyword>
<dbReference type="InterPro" id="IPR012340">
    <property type="entry name" value="NA-bd_OB-fold"/>
</dbReference>
<dbReference type="InterPro" id="IPR037278">
    <property type="entry name" value="ARFGAP/RecO"/>
</dbReference>
<evidence type="ECO:0000313" key="11">
    <source>
        <dbReference type="Proteomes" id="UP000054997"/>
    </source>
</evidence>
<dbReference type="Gene3D" id="2.40.50.140">
    <property type="entry name" value="Nucleic acid-binding proteins"/>
    <property type="match status" value="1"/>
</dbReference>
<organism evidence="10 11">
    <name type="scientific">Legionella londiniensis</name>
    <dbReference type="NCBI Taxonomy" id="45068"/>
    <lineage>
        <taxon>Bacteria</taxon>
        <taxon>Pseudomonadati</taxon>
        <taxon>Pseudomonadota</taxon>
        <taxon>Gammaproteobacteria</taxon>
        <taxon>Legionellales</taxon>
        <taxon>Legionellaceae</taxon>
        <taxon>Legionella</taxon>
    </lineage>
</organism>
<dbReference type="Pfam" id="PF02565">
    <property type="entry name" value="RecO_C"/>
    <property type="match status" value="1"/>
</dbReference>
<dbReference type="Proteomes" id="UP000054997">
    <property type="component" value="Unassembled WGS sequence"/>
</dbReference>
<comment type="similarity">
    <text evidence="2 8">Belongs to the RecO family.</text>
</comment>
<proteinExistence type="inferred from homology"/>
<gene>
    <name evidence="8 10" type="primary">recO</name>
    <name evidence="10" type="ORF">Llon_0626</name>
</gene>
<name>A0A0W0VQQ5_9GAMM</name>
<comment type="caution">
    <text evidence="10">The sequence shown here is derived from an EMBL/GenBank/DDBJ whole genome shotgun (WGS) entry which is preliminary data.</text>
</comment>
<protein>
    <recommendedName>
        <fullName evidence="3 8">DNA repair protein RecO</fullName>
    </recommendedName>
    <alternativeName>
        <fullName evidence="7 8">Recombination protein O</fullName>
    </alternativeName>
</protein>
<dbReference type="AlphaFoldDB" id="A0A0W0VQQ5"/>
<keyword evidence="6 8" id="KW-0234">DNA repair</keyword>
<dbReference type="HAMAP" id="MF_00201">
    <property type="entry name" value="RecO"/>
    <property type="match status" value="1"/>
</dbReference>
<evidence type="ECO:0000256" key="7">
    <source>
        <dbReference type="ARBA" id="ARBA00033409"/>
    </source>
</evidence>
<evidence type="ECO:0000256" key="4">
    <source>
        <dbReference type="ARBA" id="ARBA00022763"/>
    </source>
</evidence>
<reference evidence="10 11" key="1">
    <citation type="submission" date="2015-11" db="EMBL/GenBank/DDBJ databases">
        <title>Genomic analysis of 38 Legionella species identifies large and diverse effector repertoires.</title>
        <authorList>
            <person name="Burstein D."/>
            <person name="Amaro F."/>
            <person name="Zusman T."/>
            <person name="Lifshitz Z."/>
            <person name="Cohen O."/>
            <person name="Gilbert J.A."/>
            <person name="Pupko T."/>
            <person name="Shuman H.A."/>
            <person name="Segal G."/>
        </authorList>
    </citation>
    <scope>NUCLEOTIDE SEQUENCE [LARGE SCALE GENOMIC DNA]</scope>
    <source>
        <strain evidence="10 11">ATCC 49505</strain>
    </source>
</reference>
<evidence type="ECO:0000256" key="6">
    <source>
        <dbReference type="ARBA" id="ARBA00023204"/>
    </source>
</evidence>
<evidence type="ECO:0000256" key="3">
    <source>
        <dbReference type="ARBA" id="ARBA00021310"/>
    </source>
</evidence>
<dbReference type="EMBL" id="LNYK01000010">
    <property type="protein sequence ID" value="KTD22408.1"/>
    <property type="molecule type" value="Genomic_DNA"/>
</dbReference>
<dbReference type="NCBIfam" id="TIGR00613">
    <property type="entry name" value="reco"/>
    <property type="match status" value="1"/>
</dbReference>
<keyword evidence="4 8" id="KW-0227">DNA damage</keyword>
<evidence type="ECO:0000256" key="8">
    <source>
        <dbReference type="HAMAP-Rule" id="MF_00201"/>
    </source>
</evidence>
<accession>A0A0W0VQQ5</accession>
<feature type="domain" description="DNA replication/recombination mediator RecO N-terminal" evidence="9">
    <location>
        <begin position="8"/>
        <end position="74"/>
    </location>
</feature>
<keyword evidence="11" id="KW-1185">Reference proteome</keyword>
<dbReference type="Pfam" id="PF11967">
    <property type="entry name" value="RecO_N"/>
    <property type="match status" value="1"/>
</dbReference>
<evidence type="ECO:0000256" key="5">
    <source>
        <dbReference type="ARBA" id="ARBA00023172"/>
    </source>
</evidence>
<dbReference type="GO" id="GO:0043590">
    <property type="term" value="C:bacterial nucleoid"/>
    <property type="evidence" value="ECO:0007669"/>
    <property type="project" value="TreeGrafter"/>
</dbReference>